<organism evidence="1 2">
    <name type="scientific">Phaseolus angularis</name>
    <name type="common">Azuki bean</name>
    <name type="synonym">Vigna angularis</name>
    <dbReference type="NCBI Taxonomy" id="3914"/>
    <lineage>
        <taxon>Eukaryota</taxon>
        <taxon>Viridiplantae</taxon>
        <taxon>Streptophyta</taxon>
        <taxon>Embryophyta</taxon>
        <taxon>Tracheophyta</taxon>
        <taxon>Spermatophyta</taxon>
        <taxon>Magnoliopsida</taxon>
        <taxon>eudicotyledons</taxon>
        <taxon>Gunneridae</taxon>
        <taxon>Pentapetalae</taxon>
        <taxon>rosids</taxon>
        <taxon>fabids</taxon>
        <taxon>Fabales</taxon>
        <taxon>Fabaceae</taxon>
        <taxon>Papilionoideae</taxon>
        <taxon>50 kb inversion clade</taxon>
        <taxon>NPAAA clade</taxon>
        <taxon>indigoferoid/millettioid clade</taxon>
        <taxon>Phaseoleae</taxon>
        <taxon>Vigna</taxon>
    </lineage>
</organism>
<evidence type="ECO:0000313" key="2">
    <source>
        <dbReference type="Proteomes" id="UP000053144"/>
    </source>
</evidence>
<protein>
    <submittedName>
        <fullName evidence="1">Uncharacterized protein</fullName>
    </submittedName>
</protein>
<proteinExistence type="predicted"/>
<dbReference type="AlphaFoldDB" id="A0A0L9TUQ3"/>
<accession>A0A0L9TUQ3</accession>
<gene>
    <name evidence="1" type="ORF">LR48_Vigan02g005400</name>
</gene>
<sequence length="91" mass="10542">MSGAPPEITTFTPPVQKTEFLMHPQKLLSLYPLSRKQNFWRTPEITKFSLLPNPLTHSFLPLKGRENLPLHTSYTLDLECKKVPHMENIKT</sequence>
<dbReference type="Gramene" id="KOM33904">
    <property type="protein sequence ID" value="KOM33904"/>
    <property type="gene ID" value="LR48_Vigan02g005400"/>
</dbReference>
<evidence type="ECO:0000313" key="1">
    <source>
        <dbReference type="EMBL" id="KOM33904.1"/>
    </source>
</evidence>
<name>A0A0L9TUQ3_PHAAN</name>
<reference evidence="2" key="1">
    <citation type="journal article" date="2015" name="Proc. Natl. Acad. Sci. U.S.A.">
        <title>Genome sequencing of adzuki bean (Vigna angularis) provides insight into high starch and low fat accumulation and domestication.</title>
        <authorList>
            <person name="Yang K."/>
            <person name="Tian Z."/>
            <person name="Chen C."/>
            <person name="Luo L."/>
            <person name="Zhao B."/>
            <person name="Wang Z."/>
            <person name="Yu L."/>
            <person name="Li Y."/>
            <person name="Sun Y."/>
            <person name="Li W."/>
            <person name="Chen Y."/>
            <person name="Li Y."/>
            <person name="Zhang Y."/>
            <person name="Ai D."/>
            <person name="Zhao J."/>
            <person name="Shang C."/>
            <person name="Ma Y."/>
            <person name="Wu B."/>
            <person name="Wang M."/>
            <person name="Gao L."/>
            <person name="Sun D."/>
            <person name="Zhang P."/>
            <person name="Guo F."/>
            <person name="Wang W."/>
            <person name="Li Y."/>
            <person name="Wang J."/>
            <person name="Varshney R.K."/>
            <person name="Wang J."/>
            <person name="Ling H.Q."/>
            <person name="Wan P."/>
        </authorList>
    </citation>
    <scope>NUCLEOTIDE SEQUENCE</scope>
    <source>
        <strain evidence="2">cv. Jingnong 6</strain>
    </source>
</reference>
<dbReference type="EMBL" id="CM003372">
    <property type="protein sequence ID" value="KOM33904.1"/>
    <property type="molecule type" value="Genomic_DNA"/>
</dbReference>
<dbReference type="Proteomes" id="UP000053144">
    <property type="component" value="Chromosome 2"/>
</dbReference>